<evidence type="ECO:0000259" key="6">
    <source>
        <dbReference type="PROSITE" id="PS51007"/>
    </source>
</evidence>
<sequence length="1024" mass="115073">MILNRCMNRTNARGLQATAVEKASTFHGSRSIESQPAKIRSGTFFLCVTLILAGLHVASAGEVDFKEDVQPILAMRCVECHNDQISEGGLNLASNQFQVDGSDSGAVVVPQSADDSYLLDRVISGEMPPPSRGQSQKLPDAEIAVIRDWIQQGANWPDDVVIDPFATTNKVRAGRDWWALQPVSKPDIPEVESNDKHINPIDAFVLDRLAENGLTPTPRASKRVLLRRLYYDVIGLPPTEEQLQQFETDESPDAWEKQVDSLLASPHYGERWGRYWLDLARFAETSGYERDQVKPYAWKYRDWVVNALNEDMAYSEFIRHQLAGDEIESPTEDSAIATGFLRLGTWNDEPNDPLDYQYDRLEDLVHTTSSALLGLTVKCARCHNHKFDPILQEDYYRMASVFWGGPIAARDRKLLGGPSADELGYAKVLGWTDLTSAPEPIFLLKNGERESPQQEVTPATISSIPSLERKLQSPSPEAKTSQRRLQLAEWIADPKNPLTPRVLVNRIWQHHFGKAIVRTPNNFGFLSDPPTHPRLLDWLASTFLENGGHQKPIHKLILMSETWCQGSIHPKQESYSDIDAANRLWWRAERRRLDAEAMRDSMLAVTGELDFKIGGESFRETVSQEALEGLSQKDAAWNPSPVNEQKRRSLYMFVKRGLLPPTMTAFDMCDATQSCAQRDLTTVPTQALALMNNPFVHDRSLHLAQSLSNETQSVTEQIQRVWKAVLGRAPTADELELGRQHLAVQQTRFQDELERRQHPTEQQKHPLDQNIEPPVLHLRAEAAQLNSETQHVTKLLDLSGHGHDAIAASEAPIRQHIDPRSGRAVLKLDGREQFLKIADVPIDEPKFSIVCVVQDHGDSGLREIISNWNLSTNVGTSVFFGLADANRVRFSDHFIPAGTLQNQRELFILTAISGEHHVEVFQNGRSLGRRDSPLPPRKFDTPWVIGQQGNLSREYWTGGIAEVQVFSHALTDSSRMSLEAELAERYSIPLQPKTSEPEHATPDVLALASLCHVLLNSNEFIMVD</sequence>
<dbReference type="InterPro" id="IPR011444">
    <property type="entry name" value="DUF1549"/>
</dbReference>
<protein>
    <submittedName>
        <fullName evidence="7">Planctomycete cytochrome C</fullName>
    </submittedName>
</protein>
<evidence type="ECO:0000256" key="5">
    <source>
        <dbReference type="SAM" id="MobiDB-lite"/>
    </source>
</evidence>
<dbReference type="GO" id="GO:0009055">
    <property type="term" value="F:electron transfer activity"/>
    <property type="evidence" value="ECO:0007669"/>
    <property type="project" value="InterPro"/>
</dbReference>
<evidence type="ECO:0000313" key="7">
    <source>
        <dbReference type="EMBL" id="TWT48237.1"/>
    </source>
</evidence>
<gene>
    <name evidence="7" type="ORF">KOR42_40280</name>
</gene>
<evidence type="ECO:0000313" key="8">
    <source>
        <dbReference type="Proteomes" id="UP000317243"/>
    </source>
</evidence>
<dbReference type="AlphaFoldDB" id="A0A5C5WCH1"/>
<evidence type="ECO:0000256" key="2">
    <source>
        <dbReference type="ARBA" id="ARBA00022723"/>
    </source>
</evidence>
<keyword evidence="8" id="KW-1185">Reference proteome</keyword>
<dbReference type="InterPro" id="IPR013320">
    <property type="entry name" value="ConA-like_dom_sf"/>
</dbReference>
<dbReference type="Pfam" id="PF07635">
    <property type="entry name" value="PSCyt1"/>
    <property type="match status" value="1"/>
</dbReference>
<dbReference type="OrthoDB" id="127107at2"/>
<dbReference type="Pfam" id="PF07583">
    <property type="entry name" value="PSCyt2"/>
    <property type="match status" value="1"/>
</dbReference>
<dbReference type="InterPro" id="IPR011429">
    <property type="entry name" value="Cyt_c_Planctomycete-type"/>
</dbReference>
<evidence type="ECO:0000256" key="1">
    <source>
        <dbReference type="ARBA" id="ARBA00022617"/>
    </source>
</evidence>
<dbReference type="InterPro" id="IPR022655">
    <property type="entry name" value="DUF1553"/>
</dbReference>
<dbReference type="GO" id="GO:0020037">
    <property type="term" value="F:heme binding"/>
    <property type="evidence" value="ECO:0007669"/>
    <property type="project" value="InterPro"/>
</dbReference>
<keyword evidence="2 4" id="KW-0479">Metal-binding</keyword>
<dbReference type="SUPFAM" id="SSF46626">
    <property type="entry name" value="Cytochrome c"/>
    <property type="match status" value="1"/>
</dbReference>
<feature type="domain" description="Cytochrome c" evidence="6">
    <location>
        <begin position="56"/>
        <end position="154"/>
    </location>
</feature>
<accession>A0A5C5WCH1</accession>
<dbReference type="GO" id="GO:0046872">
    <property type="term" value="F:metal ion binding"/>
    <property type="evidence" value="ECO:0007669"/>
    <property type="project" value="UniProtKB-KW"/>
</dbReference>
<dbReference type="InterPro" id="IPR009056">
    <property type="entry name" value="Cyt_c-like_dom"/>
</dbReference>
<dbReference type="SUPFAM" id="SSF49899">
    <property type="entry name" value="Concanavalin A-like lectins/glucanases"/>
    <property type="match status" value="1"/>
</dbReference>
<keyword evidence="3 4" id="KW-0408">Iron</keyword>
<dbReference type="Proteomes" id="UP000317243">
    <property type="component" value="Unassembled WGS sequence"/>
</dbReference>
<dbReference type="PANTHER" id="PTHR35889">
    <property type="entry name" value="CYCLOINULO-OLIGOSACCHARIDE FRUCTANOTRANSFERASE-RELATED"/>
    <property type="match status" value="1"/>
</dbReference>
<dbReference type="EMBL" id="SIHI01000020">
    <property type="protein sequence ID" value="TWT48237.1"/>
    <property type="molecule type" value="Genomic_DNA"/>
</dbReference>
<reference evidence="7 8" key="1">
    <citation type="submission" date="2019-02" db="EMBL/GenBank/DDBJ databases">
        <title>Deep-cultivation of Planctomycetes and their phenomic and genomic characterization uncovers novel biology.</title>
        <authorList>
            <person name="Wiegand S."/>
            <person name="Jogler M."/>
            <person name="Boedeker C."/>
            <person name="Pinto D."/>
            <person name="Vollmers J."/>
            <person name="Rivas-Marin E."/>
            <person name="Kohn T."/>
            <person name="Peeters S.H."/>
            <person name="Heuer A."/>
            <person name="Rast P."/>
            <person name="Oberbeckmann S."/>
            <person name="Bunk B."/>
            <person name="Jeske O."/>
            <person name="Meyerdierks A."/>
            <person name="Storesund J.E."/>
            <person name="Kallscheuer N."/>
            <person name="Luecker S."/>
            <person name="Lage O.M."/>
            <person name="Pohl T."/>
            <person name="Merkel B.J."/>
            <person name="Hornburger P."/>
            <person name="Mueller R.-W."/>
            <person name="Bruemmer F."/>
            <person name="Labrenz M."/>
            <person name="Spormann A.M."/>
            <person name="Op Den Camp H."/>
            <person name="Overmann J."/>
            <person name="Amann R."/>
            <person name="Jetten M.S.M."/>
            <person name="Mascher T."/>
            <person name="Medema M.H."/>
            <person name="Devos D.P."/>
            <person name="Kaster A.-K."/>
            <person name="Ovreas L."/>
            <person name="Rohde M."/>
            <person name="Galperin M.Y."/>
            <person name="Jogler C."/>
        </authorList>
    </citation>
    <scope>NUCLEOTIDE SEQUENCE [LARGE SCALE GENOMIC DNA]</scope>
    <source>
        <strain evidence="7 8">KOR42</strain>
    </source>
</reference>
<dbReference type="PANTHER" id="PTHR35889:SF3">
    <property type="entry name" value="F-BOX DOMAIN-CONTAINING PROTEIN"/>
    <property type="match status" value="1"/>
</dbReference>
<dbReference type="Gene3D" id="2.60.120.200">
    <property type="match status" value="1"/>
</dbReference>
<comment type="caution">
    <text evidence="7">The sequence shown here is derived from an EMBL/GenBank/DDBJ whole genome shotgun (WGS) entry which is preliminary data.</text>
</comment>
<evidence type="ECO:0000256" key="4">
    <source>
        <dbReference type="PROSITE-ProRule" id="PRU00433"/>
    </source>
</evidence>
<dbReference type="Pfam" id="PF07587">
    <property type="entry name" value="PSD1"/>
    <property type="match status" value="1"/>
</dbReference>
<proteinExistence type="predicted"/>
<dbReference type="InterPro" id="IPR036909">
    <property type="entry name" value="Cyt_c-like_dom_sf"/>
</dbReference>
<evidence type="ECO:0000256" key="3">
    <source>
        <dbReference type="ARBA" id="ARBA00023004"/>
    </source>
</evidence>
<feature type="region of interest" description="Disordered" evidence="5">
    <location>
        <begin position="748"/>
        <end position="767"/>
    </location>
</feature>
<dbReference type="PROSITE" id="PS51007">
    <property type="entry name" value="CYTC"/>
    <property type="match status" value="1"/>
</dbReference>
<name>A0A5C5WCH1_9PLAN</name>
<organism evidence="7 8">
    <name type="scientific">Thalassoglobus neptunius</name>
    <dbReference type="NCBI Taxonomy" id="1938619"/>
    <lineage>
        <taxon>Bacteria</taxon>
        <taxon>Pseudomonadati</taxon>
        <taxon>Planctomycetota</taxon>
        <taxon>Planctomycetia</taxon>
        <taxon>Planctomycetales</taxon>
        <taxon>Planctomycetaceae</taxon>
        <taxon>Thalassoglobus</taxon>
    </lineage>
</organism>
<keyword evidence="1 4" id="KW-0349">Heme</keyword>
<feature type="compositionally biased region" description="Basic and acidic residues" evidence="5">
    <location>
        <begin position="749"/>
        <end position="767"/>
    </location>
</feature>